<sequence>MPRRLVSTSGNSGITSPALFQVSLIWGRPENKKPRRSEVFHYIKARII</sequence>
<accession>A8ARM3</accession>
<dbReference type="AlphaFoldDB" id="A8ARM3"/>
<evidence type="ECO:0000313" key="1">
    <source>
        <dbReference type="EMBL" id="ABV16135.1"/>
    </source>
</evidence>
<dbReference type="KEGG" id="cko:CKO_05092"/>
<gene>
    <name evidence="1" type="ordered locus">CKO_05092</name>
</gene>
<dbReference type="EMBL" id="CP000822">
    <property type="protein sequence ID" value="ABV16135.1"/>
    <property type="molecule type" value="Genomic_DNA"/>
</dbReference>
<proteinExistence type="predicted"/>
<name>A8ARM3_CITK8</name>
<organism evidence="1 2">
    <name type="scientific">Citrobacter koseri (strain ATCC BAA-895 / CDC 4225-83 / SGSC4696)</name>
    <dbReference type="NCBI Taxonomy" id="290338"/>
    <lineage>
        <taxon>Bacteria</taxon>
        <taxon>Pseudomonadati</taxon>
        <taxon>Pseudomonadota</taxon>
        <taxon>Gammaproteobacteria</taxon>
        <taxon>Enterobacterales</taxon>
        <taxon>Enterobacteriaceae</taxon>
        <taxon>Citrobacter</taxon>
    </lineage>
</organism>
<reference evidence="1 2" key="1">
    <citation type="submission" date="2007-08" db="EMBL/GenBank/DDBJ databases">
        <authorList>
            <consortium name="The Citrobacter koseri Genome Sequencing Project"/>
            <person name="McClelland M."/>
            <person name="Sanderson E.K."/>
            <person name="Porwollik S."/>
            <person name="Spieth J."/>
            <person name="Clifton W.S."/>
            <person name="Latreille P."/>
            <person name="Courtney L."/>
            <person name="Wang C."/>
            <person name="Pepin K."/>
            <person name="Bhonagiri V."/>
            <person name="Nash W."/>
            <person name="Johnson M."/>
            <person name="Thiruvilangam P."/>
            <person name="Wilson R."/>
        </authorList>
    </citation>
    <scope>NUCLEOTIDE SEQUENCE [LARGE SCALE GENOMIC DNA]</scope>
    <source>
        <strain evidence="2">ATCC BAA-895 / CDC 4225-83 / SGSC4696</strain>
    </source>
</reference>
<keyword evidence="2" id="KW-1185">Reference proteome</keyword>
<dbReference type="HOGENOM" id="CLU_3151012_0_0_6"/>
<evidence type="ECO:0000313" key="2">
    <source>
        <dbReference type="Proteomes" id="UP000008148"/>
    </source>
</evidence>
<protein>
    <submittedName>
        <fullName evidence="1">Uncharacterized protein</fullName>
    </submittedName>
</protein>
<dbReference type="Proteomes" id="UP000008148">
    <property type="component" value="Chromosome"/>
</dbReference>